<reference evidence="1 2" key="1">
    <citation type="submission" date="2016-07" db="EMBL/GenBank/DDBJ databases">
        <title>Pervasive Adenine N6-methylation of Active Genes in Fungi.</title>
        <authorList>
            <consortium name="DOE Joint Genome Institute"/>
            <person name="Mondo S.J."/>
            <person name="Dannebaum R.O."/>
            <person name="Kuo R.C."/>
            <person name="Labutti K."/>
            <person name="Haridas S."/>
            <person name="Kuo A."/>
            <person name="Salamov A."/>
            <person name="Ahrendt S.R."/>
            <person name="Lipzen A."/>
            <person name="Sullivan W."/>
            <person name="Andreopoulos W.B."/>
            <person name="Clum A."/>
            <person name="Lindquist E."/>
            <person name="Daum C."/>
            <person name="Ramamoorthy G.K."/>
            <person name="Gryganskyi A."/>
            <person name="Culley D."/>
            <person name="Magnuson J.K."/>
            <person name="James T.Y."/>
            <person name="O'Malley M.A."/>
            <person name="Stajich J.E."/>
            <person name="Spatafora J.W."/>
            <person name="Visel A."/>
            <person name="Grigoriev I.V."/>
        </authorList>
    </citation>
    <scope>NUCLEOTIDE SEQUENCE [LARGE SCALE GENOMIC DNA]</scope>
    <source>
        <strain evidence="1 2">JEL800</strain>
    </source>
</reference>
<evidence type="ECO:0000313" key="1">
    <source>
        <dbReference type="EMBL" id="ORY36628.1"/>
    </source>
</evidence>
<dbReference type="EMBL" id="MCGO01000054">
    <property type="protein sequence ID" value="ORY36628.1"/>
    <property type="molecule type" value="Genomic_DNA"/>
</dbReference>
<dbReference type="AlphaFoldDB" id="A0A1Y2BPG2"/>
<protein>
    <submittedName>
        <fullName evidence="1">Uncharacterized protein</fullName>
    </submittedName>
</protein>
<accession>A0A1Y2BPG2</accession>
<dbReference type="Proteomes" id="UP000193642">
    <property type="component" value="Unassembled WGS sequence"/>
</dbReference>
<evidence type="ECO:0000313" key="2">
    <source>
        <dbReference type="Proteomes" id="UP000193642"/>
    </source>
</evidence>
<proteinExistence type="predicted"/>
<comment type="caution">
    <text evidence="1">The sequence shown here is derived from an EMBL/GenBank/DDBJ whole genome shotgun (WGS) entry which is preliminary data.</text>
</comment>
<sequence length="176" mass="20317">MSSPKTSNDSLPANEWVLVPYYNPKTIYLDFTNLHLYTALQHLLPSFLPADILLEICSYFHPKICTFCKVFHEIVSPLFVCTVCNTSCTSKKNVYPCYYLGVDTTKCNTCFIIEYTNSCGCINCMMLDEGYWGSNTSVNEAGRTDDTISFLFWDRKELIGKKRHKKIWKGRKEEKN</sequence>
<keyword evidence="2" id="KW-1185">Reference proteome</keyword>
<gene>
    <name evidence="1" type="ORF">BCR33DRAFT_721857</name>
</gene>
<name>A0A1Y2BPG2_9FUNG</name>
<organism evidence="1 2">
    <name type="scientific">Rhizoclosmatium globosum</name>
    <dbReference type="NCBI Taxonomy" id="329046"/>
    <lineage>
        <taxon>Eukaryota</taxon>
        <taxon>Fungi</taxon>
        <taxon>Fungi incertae sedis</taxon>
        <taxon>Chytridiomycota</taxon>
        <taxon>Chytridiomycota incertae sedis</taxon>
        <taxon>Chytridiomycetes</taxon>
        <taxon>Chytridiales</taxon>
        <taxon>Chytriomycetaceae</taxon>
        <taxon>Rhizoclosmatium</taxon>
    </lineage>
</organism>